<reference evidence="2 3" key="1">
    <citation type="submission" date="2018-08" db="EMBL/GenBank/DDBJ databases">
        <title>Isolation, diversity and antifungal activity of Actinobacteria from cow dung.</title>
        <authorList>
            <person name="Ling L."/>
        </authorList>
    </citation>
    <scope>NUCLEOTIDE SEQUENCE [LARGE SCALE GENOMIC DNA]</scope>
    <source>
        <strain evidence="2 3">NEAU-LLE</strain>
    </source>
</reference>
<dbReference type="Proteomes" id="UP000262172">
    <property type="component" value="Unassembled WGS sequence"/>
</dbReference>
<dbReference type="InterPro" id="IPR000073">
    <property type="entry name" value="AB_hydrolase_1"/>
</dbReference>
<organism evidence="2 3">
    <name type="scientific">Microbacterium bovistercoris</name>
    <dbReference type="NCBI Taxonomy" id="2293570"/>
    <lineage>
        <taxon>Bacteria</taxon>
        <taxon>Bacillati</taxon>
        <taxon>Actinomycetota</taxon>
        <taxon>Actinomycetes</taxon>
        <taxon>Micrococcales</taxon>
        <taxon>Microbacteriaceae</taxon>
        <taxon>Microbacterium</taxon>
    </lineage>
</organism>
<dbReference type="Gene3D" id="3.40.50.1820">
    <property type="entry name" value="alpha/beta hydrolase"/>
    <property type="match status" value="1"/>
</dbReference>
<comment type="caution">
    <text evidence="2">The sequence shown here is derived from an EMBL/GenBank/DDBJ whole genome shotgun (WGS) entry which is preliminary data.</text>
</comment>
<keyword evidence="2" id="KW-0378">Hydrolase</keyword>
<dbReference type="SUPFAM" id="SSF53474">
    <property type="entry name" value="alpha/beta-Hydrolases"/>
    <property type="match status" value="1"/>
</dbReference>
<protein>
    <submittedName>
        <fullName evidence="2">Alpha/beta hydrolase</fullName>
    </submittedName>
</protein>
<evidence type="ECO:0000313" key="3">
    <source>
        <dbReference type="Proteomes" id="UP000262172"/>
    </source>
</evidence>
<sequence>MNAMIRSIDKLAPALAAGLTYPAYLGLGRRRPVHERERATHEAARRESIVVAGRRVVVYEWGAGERTVLVVHGWRGRAAQFAAIVRELRAEGYRVIGFDAPASGDSPGRRTHLGEFRAIVDALARREGGFHAIVTHSAGTLAAAAAAADDGITDRIVSIAPIVRVGYLTEQFARMTGLSGRATGLQEAWFAAGLRRRGYVLDESYELLARELPADLSITIVHDRGDRMSDIDESRRLAQRRPDQVTLIETEGSGHSRVLESDAALDAVLEVVGATEIPVTSRVLHETRVPSMGFAPVSGSRAELSHAR</sequence>
<keyword evidence="3" id="KW-1185">Reference proteome</keyword>
<dbReference type="OrthoDB" id="9785847at2"/>
<accession>A0A371NS07</accession>
<dbReference type="InterPro" id="IPR029058">
    <property type="entry name" value="AB_hydrolase_fold"/>
</dbReference>
<dbReference type="GO" id="GO:0016787">
    <property type="term" value="F:hydrolase activity"/>
    <property type="evidence" value="ECO:0007669"/>
    <property type="project" value="UniProtKB-KW"/>
</dbReference>
<evidence type="ECO:0000259" key="1">
    <source>
        <dbReference type="Pfam" id="PF12697"/>
    </source>
</evidence>
<name>A0A371NS07_9MICO</name>
<evidence type="ECO:0000313" key="2">
    <source>
        <dbReference type="EMBL" id="REJ04996.1"/>
    </source>
</evidence>
<feature type="domain" description="AB hydrolase-1" evidence="1">
    <location>
        <begin position="68"/>
        <end position="264"/>
    </location>
</feature>
<gene>
    <name evidence="2" type="ORF">DY023_12165</name>
</gene>
<dbReference type="RefSeq" id="WP_116242600.1">
    <property type="nucleotide sequence ID" value="NZ_QUAB01000044.1"/>
</dbReference>
<dbReference type="Pfam" id="PF12697">
    <property type="entry name" value="Abhydrolase_6"/>
    <property type="match status" value="1"/>
</dbReference>
<proteinExistence type="predicted"/>
<dbReference type="AlphaFoldDB" id="A0A371NS07"/>
<dbReference type="EMBL" id="QUAB01000044">
    <property type="protein sequence ID" value="REJ04996.1"/>
    <property type="molecule type" value="Genomic_DNA"/>
</dbReference>